<dbReference type="Proteomes" id="UP000292957">
    <property type="component" value="Unassembled WGS sequence"/>
</dbReference>
<proteinExistence type="predicted"/>
<evidence type="ECO:0000313" key="2">
    <source>
        <dbReference type="EMBL" id="TBU28450.1"/>
    </source>
</evidence>
<protein>
    <submittedName>
        <fullName evidence="2">Uncharacterized protein</fullName>
    </submittedName>
</protein>
<feature type="compositionally biased region" description="Polar residues" evidence="1">
    <location>
        <begin position="267"/>
        <end position="276"/>
    </location>
</feature>
<dbReference type="PROSITE" id="PS51257">
    <property type="entry name" value="PROKAR_LIPOPROTEIN"/>
    <property type="match status" value="1"/>
</dbReference>
<gene>
    <name evidence="2" type="ORF">BD311DRAFT_722291</name>
</gene>
<reference evidence="2" key="1">
    <citation type="submission" date="2019-01" db="EMBL/GenBank/DDBJ databases">
        <title>Draft genome sequences of three monokaryotic isolates of the white-rot basidiomycete fungus Dichomitus squalens.</title>
        <authorList>
            <consortium name="DOE Joint Genome Institute"/>
            <person name="Lopez S.C."/>
            <person name="Andreopoulos B."/>
            <person name="Pangilinan J."/>
            <person name="Lipzen A."/>
            <person name="Riley R."/>
            <person name="Ahrendt S."/>
            <person name="Ng V."/>
            <person name="Barry K."/>
            <person name="Daum C."/>
            <person name="Grigoriev I.V."/>
            <person name="Hilden K.S."/>
            <person name="Makela M.R."/>
            <person name="de Vries R.P."/>
        </authorList>
    </citation>
    <scope>NUCLEOTIDE SEQUENCE [LARGE SCALE GENOMIC DNA]</scope>
    <source>
        <strain evidence="2">OM18370.1</strain>
    </source>
</reference>
<dbReference type="OrthoDB" id="2743671at2759"/>
<sequence length="288" mass="30369">MKTSFRSQAYKISTRIAAVIGIAGAVACFALVAMGGDYPEYKHGTSIVAPHAGETWQVGELHTVQWTLDGVRATDDKGENITAVFMLSYSGGGTDGHVLLGEISDWFPISDRFANIMVPSVPTRDDYTLYLFSREDRDISSWSGPITIFNPDNVDGSDEPPSSLVVTTAPPVSVTKSLTSTFLESSSTSNSALLTLPTADVGSLTSALSLSLSLPLSLPISSTNTTASNPATSVVTLTSSSSVSSVFPTTALSSSSSVVVQPHPTTDTEQPGQTAPSAADRMKRERRR</sequence>
<organism evidence="2">
    <name type="scientific">Dichomitus squalens</name>
    <dbReference type="NCBI Taxonomy" id="114155"/>
    <lineage>
        <taxon>Eukaryota</taxon>
        <taxon>Fungi</taxon>
        <taxon>Dikarya</taxon>
        <taxon>Basidiomycota</taxon>
        <taxon>Agaricomycotina</taxon>
        <taxon>Agaricomycetes</taxon>
        <taxon>Polyporales</taxon>
        <taxon>Polyporaceae</taxon>
        <taxon>Dichomitus</taxon>
    </lineage>
</organism>
<feature type="compositionally biased region" description="Low complexity" evidence="1">
    <location>
        <begin position="252"/>
        <end position="265"/>
    </location>
</feature>
<evidence type="ECO:0000256" key="1">
    <source>
        <dbReference type="SAM" id="MobiDB-lite"/>
    </source>
</evidence>
<feature type="region of interest" description="Disordered" evidence="1">
    <location>
        <begin position="252"/>
        <end position="288"/>
    </location>
</feature>
<accession>A0A4Q9MLF3</accession>
<dbReference type="EMBL" id="ML143421">
    <property type="protein sequence ID" value="TBU28450.1"/>
    <property type="molecule type" value="Genomic_DNA"/>
</dbReference>
<dbReference type="AlphaFoldDB" id="A0A4Q9MLF3"/>
<name>A0A4Q9MLF3_9APHY</name>